<reference evidence="2 3" key="1">
    <citation type="submission" date="2020-08" db="EMBL/GenBank/DDBJ databases">
        <title>The Agave Microbiome: Exploring the role of microbial communities in plant adaptations to desert environments.</title>
        <authorList>
            <person name="Partida-Martinez L.P."/>
        </authorList>
    </citation>
    <scope>NUCLEOTIDE SEQUENCE [LARGE SCALE GENOMIC DNA]</scope>
    <source>
        <strain evidence="2 3">AS2.23</strain>
    </source>
</reference>
<proteinExistence type="predicted"/>
<dbReference type="EMBL" id="JACHVY010000001">
    <property type="protein sequence ID" value="MBB2901115.1"/>
    <property type="molecule type" value="Genomic_DNA"/>
</dbReference>
<evidence type="ECO:0000313" key="3">
    <source>
        <dbReference type="Proteomes" id="UP000533269"/>
    </source>
</evidence>
<gene>
    <name evidence="2" type="ORF">FHR75_001903</name>
</gene>
<dbReference type="AlphaFoldDB" id="A0A7W4TLI6"/>
<evidence type="ECO:0000256" key="1">
    <source>
        <dbReference type="SAM" id="Phobius"/>
    </source>
</evidence>
<feature type="transmembrane region" description="Helical" evidence="1">
    <location>
        <begin position="88"/>
        <end position="107"/>
    </location>
</feature>
<keyword evidence="1" id="KW-1133">Transmembrane helix</keyword>
<organism evidence="2 3">
    <name type="scientific">Kineococcus radiotolerans</name>
    <dbReference type="NCBI Taxonomy" id="131568"/>
    <lineage>
        <taxon>Bacteria</taxon>
        <taxon>Bacillati</taxon>
        <taxon>Actinomycetota</taxon>
        <taxon>Actinomycetes</taxon>
        <taxon>Kineosporiales</taxon>
        <taxon>Kineosporiaceae</taxon>
        <taxon>Kineococcus</taxon>
    </lineage>
</organism>
<keyword evidence="1" id="KW-0812">Transmembrane</keyword>
<dbReference type="Proteomes" id="UP000533269">
    <property type="component" value="Unassembled WGS sequence"/>
</dbReference>
<keyword evidence="1" id="KW-0472">Membrane</keyword>
<evidence type="ECO:0000313" key="2">
    <source>
        <dbReference type="EMBL" id="MBB2901115.1"/>
    </source>
</evidence>
<feature type="transmembrane region" description="Helical" evidence="1">
    <location>
        <begin position="119"/>
        <end position="139"/>
    </location>
</feature>
<sequence>MTTPFQIDRLTSHQDQPSSGQLTAAVVGSFYLVLGLFGFMVTGSSSFTGFDPQHNIAGMTVNPLQNVLHLLIGGVGIGAYVGPSVARLYGVGLFVVCGALCVIGLIAGGDANFLNLDQGANAVHGLTAVLGALIAVLPVGRNRADSAQGER</sequence>
<feature type="transmembrane region" description="Helical" evidence="1">
    <location>
        <begin position="63"/>
        <end position="81"/>
    </location>
</feature>
<dbReference type="Pfam" id="PF14325">
    <property type="entry name" value="DUF4383"/>
    <property type="match status" value="1"/>
</dbReference>
<feature type="transmembrane region" description="Helical" evidence="1">
    <location>
        <begin position="21"/>
        <end position="43"/>
    </location>
</feature>
<reference evidence="2 3" key="2">
    <citation type="submission" date="2020-08" db="EMBL/GenBank/DDBJ databases">
        <authorList>
            <person name="Partida-Martinez L."/>
            <person name="Huntemann M."/>
            <person name="Clum A."/>
            <person name="Wang J."/>
            <person name="Palaniappan K."/>
            <person name="Ritter S."/>
            <person name="Chen I.-M."/>
            <person name="Stamatis D."/>
            <person name="Reddy T."/>
            <person name="O'Malley R."/>
            <person name="Daum C."/>
            <person name="Shapiro N."/>
            <person name="Ivanova N."/>
            <person name="Kyrpides N."/>
            <person name="Woyke T."/>
        </authorList>
    </citation>
    <scope>NUCLEOTIDE SEQUENCE [LARGE SCALE GENOMIC DNA]</scope>
    <source>
        <strain evidence="2 3">AS2.23</strain>
    </source>
</reference>
<name>A0A7W4TLI6_KINRA</name>
<comment type="caution">
    <text evidence="2">The sequence shown here is derived from an EMBL/GenBank/DDBJ whole genome shotgun (WGS) entry which is preliminary data.</text>
</comment>
<protein>
    <submittedName>
        <fullName evidence="2">Amino acid transporter</fullName>
    </submittedName>
</protein>
<accession>A0A7W4TLI6</accession>
<dbReference type="RefSeq" id="WP_183391101.1">
    <property type="nucleotide sequence ID" value="NZ_JACHVY010000001.1"/>
</dbReference>